<evidence type="ECO:0000313" key="3">
    <source>
        <dbReference type="Proteomes" id="UP000757604"/>
    </source>
</evidence>
<evidence type="ECO:0000256" key="1">
    <source>
        <dbReference type="SAM" id="MobiDB-lite"/>
    </source>
</evidence>
<gene>
    <name evidence="2" type="ORF">JNB71_03465</name>
</gene>
<accession>A0ABS7H6I3</accession>
<evidence type="ECO:0000313" key="2">
    <source>
        <dbReference type="EMBL" id="MBW9062370.1"/>
    </source>
</evidence>
<dbReference type="Proteomes" id="UP000757604">
    <property type="component" value="Unassembled WGS sequence"/>
</dbReference>
<reference evidence="2 3" key="1">
    <citation type="journal article" date="2021" name="MBio">
        <title>Poor Competitiveness of Bradyrhizobium in Pigeon Pea Root Colonization in Indian Soils.</title>
        <authorList>
            <person name="Chalasani D."/>
            <person name="Basu A."/>
            <person name="Pullabhotla S.V.S.R.N."/>
            <person name="Jorrin B."/>
            <person name="Neal A.L."/>
            <person name="Poole P.S."/>
            <person name="Podile A.R."/>
            <person name="Tkacz A."/>
        </authorList>
    </citation>
    <scope>NUCLEOTIDE SEQUENCE [LARGE SCALE GENOMIC DNA]</scope>
    <source>
        <strain evidence="2 3">HU44</strain>
    </source>
</reference>
<proteinExistence type="predicted"/>
<feature type="region of interest" description="Disordered" evidence="1">
    <location>
        <begin position="172"/>
        <end position="194"/>
    </location>
</feature>
<sequence>MRDVDSAFLTALQNARERGIVPRKLISITGRDFETGDPALVSFWSGHEDVTMTVVSGISGATSSRLFVGSVNLTVSPIPRVADLTIQTVTVSVSQIAEPIQALVRGLDVRLAKVEIWEALLDPTSRQLVSTPPLVFLGEVDGSPITTPEVGGEGSVEISVVSDAISMLTRKNPQKSSYEAQKLRSPNPADPDQFGKYAASIRSWSIPWGVKD</sequence>
<name>A0ABS7H6I3_9HYPH</name>
<comment type="caution">
    <text evidence="2">The sequence shown here is derived from an EMBL/GenBank/DDBJ whole genome shotgun (WGS) entry which is preliminary data.</text>
</comment>
<keyword evidence="3" id="KW-1185">Reference proteome</keyword>
<protein>
    <recommendedName>
        <fullName evidence="4">DUF2163 domain-containing protein</fullName>
    </recommendedName>
</protein>
<evidence type="ECO:0008006" key="4">
    <source>
        <dbReference type="Google" id="ProtNLM"/>
    </source>
</evidence>
<dbReference type="RefSeq" id="WP_220370426.1">
    <property type="nucleotide sequence ID" value="NZ_JAEUAO010000001.1"/>
</dbReference>
<dbReference type="EMBL" id="JAEUAO010000001">
    <property type="protein sequence ID" value="MBW9062370.1"/>
    <property type="molecule type" value="Genomic_DNA"/>
</dbReference>
<organism evidence="2 3">
    <name type="scientific">Rhizobium herbae</name>
    <dbReference type="NCBI Taxonomy" id="508661"/>
    <lineage>
        <taxon>Bacteria</taxon>
        <taxon>Pseudomonadati</taxon>
        <taxon>Pseudomonadota</taxon>
        <taxon>Alphaproteobacteria</taxon>
        <taxon>Hyphomicrobiales</taxon>
        <taxon>Rhizobiaceae</taxon>
        <taxon>Rhizobium/Agrobacterium group</taxon>
        <taxon>Rhizobium</taxon>
    </lineage>
</organism>